<dbReference type="Proteomes" id="UP001430953">
    <property type="component" value="Unassembled WGS sequence"/>
</dbReference>
<protein>
    <submittedName>
        <fullName evidence="2">Uncharacterized protein</fullName>
    </submittedName>
</protein>
<evidence type="ECO:0000313" key="3">
    <source>
        <dbReference type="Proteomes" id="UP001430953"/>
    </source>
</evidence>
<feature type="transmembrane region" description="Helical" evidence="1">
    <location>
        <begin position="51"/>
        <end position="75"/>
    </location>
</feature>
<keyword evidence="3" id="KW-1185">Reference proteome</keyword>
<evidence type="ECO:0000256" key="1">
    <source>
        <dbReference type="SAM" id="Phobius"/>
    </source>
</evidence>
<keyword evidence="1" id="KW-1133">Transmembrane helix</keyword>
<organism evidence="2 3">
    <name type="scientific">Cardiocondyla obscurior</name>
    <dbReference type="NCBI Taxonomy" id="286306"/>
    <lineage>
        <taxon>Eukaryota</taxon>
        <taxon>Metazoa</taxon>
        <taxon>Ecdysozoa</taxon>
        <taxon>Arthropoda</taxon>
        <taxon>Hexapoda</taxon>
        <taxon>Insecta</taxon>
        <taxon>Pterygota</taxon>
        <taxon>Neoptera</taxon>
        <taxon>Endopterygota</taxon>
        <taxon>Hymenoptera</taxon>
        <taxon>Apocrita</taxon>
        <taxon>Aculeata</taxon>
        <taxon>Formicoidea</taxon>
        <taxon>Formicidae</taxon>
        <taxon>Myrmicinae</taxon>
        <taxon>Cardiocondyla</taxon>
    </lineage>
</organism>
<reference evidence="2 3" key="1">
    <citation type="submission" date="2023-03" db="EMBL/GenBank/DDBJ databases">
        <title>High recombination rates correlate with genetic variation in Cardiocondyla obscurior ants.</title>
        <authorList>
            <person name="Errbii M."/>
        </authorList>
    </citation>
    <scope>NUCLEOTIDE SEQUENCE [LARGE SCALE GENOMIC DNA]</scope>
    <source>
        <strain evidence="2">Alpha-2009</strain>
        <tissue evidence="2">Whole body</tissue>
    </source>
</reference>
<dbReference type="EMBL" id="JADYXP020000007">
    <property type="protein sequence ID" value="KAL0119712.1"/>
    <property type="molecule type" value="Genomic_DNA"/>
</dbReference>
<keyword evidence="1" id="KW-0812">Transmembrane</keyword>
<name>A0AAW2G0S2_9HYME</name>
<comment type="caution">
    <text evidence="2">The sequence shown here is derived from an EMBL/GenBank/DDBJ whole genome shotgun (WGS) entry which is preliminary data.</text>
</comment>
<evidence type="ECO:0000313" key="2">
    <source>
        <dbReference type="EMBL" id="KAL0119712.1"/>
    </source>
</evidence>
<accession>A0AAW2G0S2</accession>
<feature type="transmembrane region" description="Helical" evidence="1">
    <location>
        <begin position="12"/>
        <end position="31"/>
    </location>
</feature>
<dbReference type="AlphaFoldDB" id="A0AAW2G0S2"/>
<proteinExistence type="predicted"/>
<keyword evidence="1" id="KW-0472">Membrane</keyword>
<gene>
    <name evidence="2" type="ORF">PUN28_007865</name>
</gene>
<sequence>MIRIRDNNDYSYNYCPIFALQALLILISNPFHRPTDRSARSMHQIFQLCVIILNIIFSFAILSCLFFSNLSWVLFISSISFISSLNLTIDGSSFTIAICRTFSPKFVAKNYKTIIGEMQMLFFNELN</sequence>